<evidence type="ECO:0000313" key="1">
    <source>
        <dbReference type="EnsemblMetazoa" id="OVOC9745.1"/>
    </source>
</evidence>
<sequence>MEYPRLRDARGGGVRETFLGGGLFEFTDLRDTGDLPREVLRPREVDRLSLYREPLRLRVEERRRRGERERERVRELKNITYRKGQPETQLCCPITTTTTRTTTTTTTAAVNCYMKQQLSQPIFP</sequence>
<reference evidence="2" key="1">
    <citation type="submission" date="2013-10" db="EMBL/GenBank/DDBJ databases">
        <title>Genome sequencing of Onchocerca volvulus.</title>
        <authorList>
            <person name="Cotton J."/>
            <person name="Tsai J."/>
            <person name="Stanley E."/>
            <person name="Tracey A."/>
            <person name="Holroyd N."/>
            <person name="Lustigman S."/>
            <person name="Berriman M."/>
        </authorList>
    </citation>
    <scope>NUCLEOTIDE SEQUENCE</scope>
</reference>
<keyword evidence="2" id="KW-1185">Reference proteome</keyword>
<dbReference type="AlphaFoldDB" id="A0A8R1Y3W4"/>
<name>A0A8R1Y3W4_ONCVO</name>
<dbReference type="EMBL" id="CMVM020000291">
    <property type="status" value="NOT_ANNOTATED_CDS"/>
    <property type="molecule type" value="Genomic_DNA"/>
</dbReference>
<organism evidence="1 2">
    <name type="scientific">Onchocerca volvulus</name>
    <dbReference type="NCBI Taxonomy" id="6282"/>
    <lineage>
        <taxon>Eukaryota</taxon>
        <taxon>Metazoa</taxon>
        <taxon>Ecdysozoa</taxon>
        <taxon>Nematoda</taxon>
        <taxon>Chromadorea</taxon>
        <taxon>Rhabditida</taxon>
        <taxon>Spirurina</taxon>
        <taxon>Spiruromorpha</taxon>
        <taxon>Filarioidea</taxon>
        <taxon>Onchocercidae</taxon>
        <taxon>Onchocerca</taxon>
    </lineage>
</organism>
<evidence type="ECO:0000313" key="2">
    <source>
        <dbReference type="Proteomes" id="UP000024404"/>
    </source>
</evidence>
<dbReference type="OMA" id="LCCPITT"/>
<reference evidence="1" key="2">
    <citation type="submission" date="2022-06" db="UniProtKB">
        <authorList>
            <consortium name="EnsemblMetazoa"/>
        </authorList>
    </citation>
    <scope>IDENTIFICATION</scope>
</reference>
<dbReference type="Proteomes" id="UP000024404">
    <property type="component" value="Unassembled WGS sequence"/>
</dbReference>
<accession>A0A8R1Y3W4</accession>
<protein>
    <submittedName>
        <fullName evidence="1">Uncharacterized protein</fullName>
    </submittedName>
</protein>
<dbReference type="EnsemblMetazoa" id="OVOC9745.1">
    <property type="protein sequence ID" value="OVOC9745.1"/>
    <property type="gene ID" value="WBGene00246554"/>
</dbReference>
<proteinExistence type="predicted"/>